<protein>
    <submittedName>
        <fullName evidence="3">MarR family transcriptional regulator</fullName>
    </submittedName>
</protein>
<dbReference type="PROSITE" id="PS50995">
    <property type="entry name" value="HTH_MARR_2"/>
    <property type="match status" value="1"/>
</dbReference>
<proteinExistence type="predicted"/>
<dbReference type="SMART" id="SM00347">
    <property type="entry name" value="HTH_MARR"/>
    <property type="match status" value="1"/>
</dbReference>
<dbReference type="InterPro" id="IPR036390">
    <property type="entry name" value="WH_DNA-bd_sf"/>
</dbReference>
<organism evidence="3 4">
    <name type="scientific">Pseudosporangium ferrugineum</name>
    <dbReference type="NCBI Taxonomy" id="439699"/>
    <lineage>
        <taxon>Bacteria</taxon>
        <taxon>Bacillati</taxon>
        <taxon>Actinomycetota</taxon>
        <taxon>Actinomycetes</taxon>
        <taxon>Micromonosporales</taxon>
        <taxon>Micromonosporaceae</taxon>
        <taxon>Pseudosporangium</taxon>
    </lineage>
</organism>
<dbReference type="OrthoDB" id="3821431at2"/>
<dbReference type="Pfam" id="PF12802">
    <property type="entry name" value="MarR_2"/>
    <property type="match status" value="1"/>
</dbReference>
<dbReference type="EMBL" id="PVZG01000006">
    <property type="protein sequence ID" value="PRY29585.1"/>
    <property type="molecule type" value="Genomic_DNA"/>
</dbReference>
<sequence>MTDASSLDAGQLAAYLALKEVGSLIEHAVEQQLRADGGLSGPQFQILASLADAPRGRLRMTDLADGLVYSRSGLTYQAAQLEKAGLVTRAPAEEDERSIIVTLTPRGRELLGKVMPGHVEVVQRLLIDVLDPADLATMAGILNRVRDRMRTGPPRSAAPRRSAGARKPR</sequence>
<evidence type="ECO:0000313" key="3">
    <source>
        <dbReference type="EMBL" id="PRY29585.1"/>
    </source>
</evidence>
<comment type="caution">
    <text evidence="3">The sequence shown here is derived from an EMBL/GenBank/DDBJ whole genome shotgun (WGS) entry which is preliminary data.</text>
</comment>
<dbReference type="PANTHER" id="PTHR33164">
    <property type="entry name" value="TRANSCRIPTIONAL REGULATOR, MARR FAMILY"/>
    <property type="match status" value="1"/>
</dbReference>
<keyword evidence="4" id="KW-1185">Reference proteome</keyword>
<evidence type="ECO:0000256" key="1">
    <source>
        <dbReference type="SAM" id="MobiDB-lite"/>
    </source>
</evidence>
<accession>A0A2T0S867</accession>
<dbReference type="GO" id="GO:0006950">
    <property type="term" value="P:response to stress"/>
    <property type="evidence" value="ECO:0007669"/>
    <property type="project" value="TreeGrafter"/>
</dbReference>
<reference evidence="3 4" key="1">
    <citation type="submission" date="2018-03" db="EMBL/GenBank/DDBJ databases">
        <title>Genomic Encyclopedia of Archaeal and Bacterial Type Strains, Phase II (KMG-II): from individual species to whole genera.</title>
        <authorList>
            <person name="Goeker M."/>
        </authorList>
    </citation>
    <scope>NUCLEOTIDE SEQUENCE [LARGE SCALE GENOMIC DNA]</scope>
    <source>
        <strain evidence="3 4">DSM 45348</strain>
    </source>
</reference>
<name>A0A2T0S867_9ACTN</name>
<dbReference type="RefSeq" id="WP_106127300.1">
    <property type="nucleotide sequence ID" value="NZ_PVZG01000006.1"/>
</dbReference>
<feature type="region of interest" description="Disordered" evidence="1">
    <location>
        <begin position="146"/>
        <end position="169"/>
    </location>
</feature>
<dbReference type="GO" id="GO:0003700">
    <property type="term" value="F:DNA-binding transcription factor activity"/>
    <property type="evidence" value="ECO:0007669"/>
    <property type="project" value="InterPro"/>
</dbReference>
<dbReference type="AlphaFoldDB" id="A0A2T0S867"/>
<evidence type="ECO:0000313" key="4">
    <source>
        <dbReference type="Proteomes" id="UP000239209"/>
    </source>
</evidence>
<dbReference type="InterPro" id="IPR039422">
    <property type="entry name" value="MarR/SlyA-like"/>
</dbReference>
<dbReference type="Gene3D" id="1.10.10.10">
    <property type="entry name" value="Winged helix-like DNA-binding domain superfamily/Winged helix DNA-binding domain"/>
    <property type="match status" value="1"/>
</dbReference>
<feature type="compositionally biased region" description="Low complexity" evidence="1">
    <location>
        <begin position="152"/>
        <end position="162"/>
    </location>
</feature>
<dbReference type="PRINTS" id="PR00598">
    <property type="entry name" value="HTHMARR"/>
</dbReference>
<gene>
    <name evidence="3" type="ORF">CLV70_106306</name>
</gene>
<dbReference type="Proteomes" id="UP000239209">
    <property type="component" value="Unassembled WGS sequence"/>
</dbReference>
<dbReference type="InterPro" id="IPR000835">
    <property type="entry name" value="HTH_MarR-typ"/>
</dbReference>
<dbReference type="InterPro" id="IPR036388">
    <property type="entry name" value="WH-like_DNA-bd_sf"/>
</dbReference>
<feature type="domain" description="HTH marR-type" evidence="2">
    <location>
        <begin position="11"/>
        <end position="147"/>
    </location>
</feature>
<dbReference type="SUPFAM" id="SSF46785">
    <property type="entry name" value="Winged helix' DNA-binding domain"/>
    <property type="match status" value="1"/>
</dbReference>
<dbReference type="PANTHER" id="PTHR33164:SF99">
    <property type="entry name" value="MARR FAMILY REGULATORY PROTEIN"/>
    <property type="match status" value="1"/>
</dbReference>
<evidence type="ECO:0000259" key="2">
    <source>
        <dbReference type="PROSITE" id="PS50995"/>
    </source>
</evidence>